<dbReference type="SUPFAM" id="SSF53474">
    <property type="entry name" value="alpha/beta-Hydrolases"/>
    <property type="match status" value="1"/>
</dbReference>
<comment type="similarity">
    <text evidence="1">Belongs to the peptidase S33 family.</text>
</comment>
<dbReference type="Pfam" id="PF08386">
    <property type="entry name" value="Abhydrolase_4"/>
    <property type="match status" value="1"/>
</dbReference>
<keyword evidence="2" id="KW-0378">Hydrolase</keyword>
<dbReference type="InterPro" id="IPR000073">
    <property type="entry name" value="AB_hydrolase_1"/>
</dbReference>
<dbReference type="Pfam" id="PF00561">
    <property type="entry name" value="Abhydrolase_1"/>
    <property type="match status" value="1"/>
</dbReference>
<sequence>MDGQSSSNKQYAVWGVRVHSTILTHDILALPVGQTNALITNQTMEKSDLSKGPMICEPMDRRDTAQFVQHGQRRAVAGKLWLVASALVAGWHLHRFVCKSSMHMAPIPHTDKIEWSSCGNNYECGRLLVPLDYQDESLGHADLAVGRYLAKNKTSRLGSLFVNPGGPGGSGLSFLYRAGPALATLLDDRYDIVSWDPRGINGTTPGVDCFASQTDQDIAFSHTYQDVGFEARNLSDPVDRAVYAQQVRKADAENEVIAQLCLNRTGEALRHVGTATVVRDLELLSRVIEGPEKLVNFWGFSYGTVVGEYFVNMFPERVGNVTIDGVVDPILWATTGAYEWGKWDLVDTERAYSNFLNACAEVGPERCALNTNKTSTAPGIRKAVDKFLDDLYERPLPVPHGEQPYILTSGMVRNIIFINMYRPRGWPTLAEQIAAGLKGDGAPIMNAVLNTIERNSTKKAQTAMAIEAVTCVDGPKLYDVESHKAVEAVIEENVFTYDQVSTHFAGVELSMCHHWKSREAERFVGPFNHTTLANDILVIGNTADPITPVVNARTVNRLLPQSRLIVQDGSGHCSLAMASTCTAKAIRGYFLDGVLPPNGIVCDTIERLFPEKSAPAEAKAWLDPEASVSEADTRLAEVVRDLGMAMEPFVGLHKKPKSLL</sequence>
<comment type="caution">
    <text evidence="5">The sequence shown here is derived from an EMBL/GenBank/DDBJ whole genome shotgun (WGS) entry which is preliminary data.</text>
</comment>
<evidence type="ECO:0000256" key="2">
    <source>
        <dbReference type="ARBA" id="ARBA00022801"/>
    </source>
</evidence>
<dbReference type="Proteomes" id="UP000663846">
    <property type="component" value="Unassembled WGS sequence"/>
</dbReference>
<gene>
    <name evidence="5" type="ORF">RDB_LOCUS34917</name>
</gene>
<proteinExistence type="inferred from homology"/>
<dbReference type="PANTHER" id="PTHR43248">
    <property type="entry name" value="2-SUCCINYL-6-HYDROXY-2,4-CYCLOHEXADIENE-1-CARBOXYLATE SYNTHASE"/>
    <property type="match status" value="1"/>
</dbReference>
<dbReference type="GO" id="GO:0016787">
    <property type="term" value="F:hydrolase activity"/>
    <property type="evidence" value="ECO:0007669"/>
    <property type="project" value="UniProtKB-KW"/>
</dbReference>
<protein>
    <recommendedName>
        <fullName evidence="7">Alpha/beta-hydrolase</fullName>
    </recommendedName>
</protein>
<dbReference type="InterPro" id="IPR029058">
    <property type="entry name" value="AB_hydrolase_fold"/>
</dbReference>
<evidence type="ECO:0000313" key="5">
    <source>
        <dbReference type="EMBL" id="CAE6382286.1"/>
    </source>
</evidence>
<dbReference type="PANTHER" id="PTHR43248:SF25">
    <property type="entry name" value="AB HYDROLASE-1 DOMAIN-CONTAINING PROTEIN-RELATED"/>
    <property type="match status" value="1"/>
</dbReference>
<evidence type="ECO:0000259" key="4">
    <source>
        <dbReference type="Pfam" id="PF08386"/>
    </source>
</evidence>
<feature type="domain" description="AB hydrolase-1" evidence="3">
    <location>
        <begin position="160"/>
        <end position="345"/>
    </location>
</feature>
<dbReference type="Gene3D" id="3.40.50.1820">
    <property type="entry name" value="alpha/beta hydrolase"/>
    <property type="match status" value="1"/>
</dbReference>
<dbReference type="EMBL" id="CAJMWS010000220">
    <property type="protein sequence ID" value="CAE6382286.1"/>
    <property type="molecule type" value="Genomic_DNA"/>
</dbReference>
<dbReference type="InterPro" id="IPR013595">
    <property type="entry name" value="Pept_S33_TAP-like_C"/>
</dbReference>
<reference evidence="5" key="1">
    <citation type="submission" date="2021-01" db="EMBL/GenBank/DDBJ databases">
        <authorList>
            <person name="Kaushik A."/>
        </authorList>
    </citation>
    <scope>NUCLEOTIDE SEQUENCE</scope>
    <source>
        <strain evidence="5">AG1-1C</strain>
    </source>
</reference>
<evidence type="ECO:0000313" key="6">
    <source>
        <dbReference type="Proteomes" id="UP000663846"/>
    </source>
</evidence>
<dbReference type="AlphaFoldDB" id="A0A8H2WKW7"/>
<evidence type="ECO:0000259" key="3">
    <source>
        <dbReference type="Pfam" id="PF00561"/>
    </source>
</evidence>
<evidence type="ECO:0000256" key="1">
    <source>
        <dbReference type="ARBA" id="ARBA00010088"/>
    </source>
</evidence>
<name>A0A8H2WKW7_9AGAM</name>
<feature type="domain" description="Peptidase S33 tripeptidyl aminopeptidase-like C-terminal" evidence="4">
    <location>
        <begin position="509"/>
        <end position="602"/>
    </location>
</feature>
<accession>A0A8H2WKW7</accession>
<organism evidence="5 6">
    <name type="scientific">Rhizoctonia solani</name>
    <dbReference type="NCBI Taxonomy" id="456999"/>
    <lineage>
        <taxon>Eukaryota</taxon>
        <taxon>Fungi</taxon>
        <taxon>Dikarya</taxon>
        <taxon>Basidiomycota</taxon>
        <taxon>Agaricomycotina</taxon>
        <taxon>Agaricomycetes</taxon>
        <taxon>Cantharellales</taxon>
        <taxon>Ceratobasidiaceae</taxon>
        <taxon>Rhizoctonia</taxon>
    </lineage>
</organism>
<dbReference type="InterPro" id="IPR051601">
    <property type="entry name" value="Serine_prot/Carboxylest_S33"/>
</dbReference>
<evidence type="ECO:0008006" key="7">
    <source>
        <dbReference type="Google" id="ProtNLM"/>
    </source>
</evidence>